<accession>A0A8K0GTH6</accession>
<reference evidence="2" key="1">
    <citation type="submission" date="2020-03" db="EMBL/GenBank/DDBJ databases">
        <title>A high-quality chromosome-level genome assembly of a woody plant with both climbing and erect habits, Rhamnella rubrinervis.</title>
        <authorList>
            <person name="Lu Z."/>
            <person name="Yang Y."/>
            <person name="Zhu X."/>
            <person name="Sun Y."/>
        </authorList>
    </citation>
    <scope>NUCLEOTIDE SEQUENCE</scope>
    <source>
        <strain evidence="2">BYM</strain>
        <tissue evidence="2">Leaf</tissue>
    </source>
</reference>
<dbReference type="InterPro" id="IPR015410">
    <property type="entry name" value="DUF1985"/>
</dbReference>
<dbReference type="Proteomes" id="UP000796880">
    <property type="component" value="Unassembled WGS sequence"/>
</dbReference>
<comment type="caution">
    <text evidence="2">The sequence shown here is derived from an EMBL/GenBank/DDBJ whole genome shotgun (WGS) entry which is preliminary data.</text>
</comment>
<proteinExistence type="predicted"/>
<evidence type="ECO:0000313" key="2">
    <source>
        <dbReference type="EMBL" id="KAF3440772.1"/>
    </source>
</evidence>
<dbReference type="PANTHER" id="PTHR48449">
    <property type="entry name" value="DUF1985 DOMAIN-CONTAINING PROTEIN"/>
    <property type="match status" value="1"/>
</dbReference>
<name>A0A8K0GTH6_9ROSA</name>
<protein>
    <recommendedName>
        <fullName evidence="1">DUF1985 domain-containing protein</fullName>
    </recommendedName>
</protein>
<dbReference type="AlphaFoldDB" id="A0A8K0GTH6"/>
<evidence type="ECO:0000313" key="3">
    <source>
        <dbReference type="Proteomes" id="UP000796880"/>
    </source>
</evidence>
<feature type="domain" description="DUF1985" evidence="1">
    <location>
        <begin position="3"/>
        <end position="111"/>
    </location>
</feature>
<gene>
    <name evidence="2" type="ORF">FNV43_RR19058</name>
</gene>
<keyword evidence="3" id="KW-1185">Reference proteome</keyword>
<dbReference type="PANTHER" id="PTHR48449:SF1">
    <property type="entry name" value="DUF1985 DOMAIN-CONTAINING PROTEIN"/>
    <property type="match status" value="1"/>
</dbReference>
<dbReference type="OrthoDB" id="1305304at2759"/>
<dbReference type="Pfam" id="PF09331">
    <property type="entry name" value="DUF1985"/>
    <property type="match status" value="1"/>
</dbReference>
<organism evidence="2 3">
    <name type="scientific">Rhamnella rubrinervis</name>
    <dbReference type="NCBI Taxonomy" id="2594499"/>
    <lineage>
        <taxon>Eukaryota</taxon>
        <taxon>Viridiplantae</taxon>
        <taxon>Streptophyta</taxon>
        <taxon>Embryophyta</taxon>
        <taxon>Tracheophyta</taxon>
        <taxon>Spermatophyta</taxon>
        <taxon>Magnoliopsida</taxon>
        <taxon>eudicotyledons</taxon>
        <taxon>Gunneridae</taxon>
        <taxon>Pentapetalae</taxon>
        <taxon>rosids</taxon>
        <taxon>fabids</taxon>
        <taxon>Rosales</taxon>
        <taxon>Rhamnaceae</taxon>
        <taxon>rhamnoid group</taxon>
        <taxon>Rhamneae</taxon>
        <taxon>Rhamnella</taxon>
    </lineage>
</organism>
<dbReference type="EMBL" id="VOIH02000008">
    <property type="protein sequence ID" value="KAF3440772.1"/>
    <property type="molecule type" value="Genomic_DNA"/>
</dbReference>
<sequence length="369" mass="43414">MFTGLNCGKFPKETRMRNLSYSLWTKYFGESGLMTQTEFGQAFKNIEFKYDNDQEIWDNIKCCMFFFLEIVLLLADRLKLVKKNNFTIIENDNLLEKYPWGNLCYDLTISSLQSKMKMWGFHVIPMVPNMTPLRAFLNVRYPRMLGYQFPNILHYNRLANDVFNKKQYIVNNELIPTEEELQKTYMINFWVRPDDKQYVGPPVVHVSAPSFAVPEPEPEQEPVYTTRASTQSQPEGAHSQHLEGMINELQEDFGMDVVLYFIRKRIDGNFGLFPSNVIIVDCFFWASMQGCYNKHVVRDPHVDEDMEQFEQNIDWASEMNDTPFSEYYEGKRPLGSSSWAHKDIVSINHFIFFNVIVTNFTNFSFFKLV</sequence>
<evidence type="ECO:0000259" key="1">
    <source>
        <dbReference type="Pfam" id="PF09331"/>
    </source>
</evidence>